<name>A0A6L6WGM1_9RHOB</name>
<evidence type="ECO:0000313" key="2">
    <source>
        <dbReference type="Proteomes" id="UP000478892"/>
    </source>
</evidence>
<evidence type="ECO:0000313" key="1">
    <source>
        <dbReference type="EMBL" id="MVO14832.1"/>
    </source>
</evidence>
<gene>
    <name evidence="1" type="ORF">GO984_03330</name>
</gene>
<comment type="caution">
    <text evidence="1">The sequence shown here is derived from an EMBL/GenBank/DDBJ whole genome shotgun (WGS) entry which is preliminary data.</text>
</comment>
<reference evidence="1 2" key="1">
    <citation type="submission" date="2019-12" db="EMBL/GenBank/DDBJ databases">
        <authorList>
            <person name="Zhang Y.-J."/>
        </authorList>
    </citation>
    <scope>NUCLEOTIDE SEQUENCE [LARGE SCALE GENOMIC DNA]</scope>
    <source>
        <strain evidence="1 2">CY05</strain>
    </source>
</reference>
<organism evidence="1 2">
    <name type="scientific">Parasedimentitalea huanghaiensis</name>
    <dbReference type="NCBI Taxonomy" id="2682100"/>
    <lineage>
        <taxon>Bacteria</taxon>
        <taxon>Pseudomonadati</taxon>
        <taxon>Pseudomonadota</taxon>
        <taxon>Alphaproteobacteria</taxon>
        <taxon>Rhodobacterales</taxon>
        <taxon>Paracoccaceae</taxon>
        <taxon>Parasedimentitalea</taxon>
    </lineage>
</organism>
<sequence>MGKLTPLAVGERNAAKLMDMTLPEFKSLVKCGSLPAPVQIAQGPQRWRVADLDAILNGEAMNSEQITW</sequence>
<dbReference type="AlphaFoldDB" id="A0A6L6WGM1"/>
<accession>A0A6L6WGM1</accession>
<dbReference type="RefSeq" id="WP_157021108.1">
    <property type="nucleotide sequence ID" value="NZ_WQLV01000001.1"/>
</dbReference>
<evidence type="ECO:0008006" key="3">
    <source>
        <dbReference type="Google" id="ProtNLM"/>
    </source>
</evidence>
<keyword evidence="2" id="KW-1185">Reference proteome</keyword>
<protein>
    <recommendedName>
        <fullName evidence="3">DNA-binding protein</fullName>
    </recommendedName>
</protein>
<dbReference type="Proteomes" id="UP000478892">
    <property type="component" value="Unassembled WGS sequence"/>
</dbReference>
<proteinExistence type="predicted"/>
<dbReference type="EMBL" id="WQLV01000001">
    <property type="protein sequence ID" value="MVO14832.1"/>
    <property type="molecule type" value="Genomic_DNA"/>
</dbReference>